<feature type="domain" description="Cation/H+ exchanger transmembrane" evidence="11">
    <location>
        <begin position="11"/>
        <end position="414"/>
    </location>
</feature>
<keyword evidence="10" id="KW-0050">Antiport</keyword>
<keyword evidence="2 10" id="KW-0813">Transport</keyword>
<dbReference type="RefSeq" id="WP_378140195.1">
    <property type="nucleotide sequence ID" value="NZ_JBHSMI010000067.1"/>
</dbReference>
<keyword evidence="4 10" id="KW-0812">Transmembrane</keyword>
<name>A0ABW0I2K9_9BACL</name>
<feature type="transmembrane region" description="Helical" evidence="10">
    <location>
        <begin position="156"/>
        <end position="177"/>
    </location>
</feature>
<gene>
    <name evidence="12" type="ORF">ACFPOF_32560</name>
</gene>
<feature type="transmembrane region" description="Helical" evidence="10">
    <location>
        <begin position="239"/>
        <end position="256"/>
    </location>
</feature>
<comment type="function">
    <text evidence="10">Na(+)/H(+) antiporter that extrudes sodium in exchange for external protons.</text>
</comment>
<evidence type="ECO:0000256" key="6">
    <source>
        <dbReference type="ARBA" id="ARBA00023053"/>
    </source>
</evidence>
<feature type="transmembrane region" description="Helical" evidence="10">
    <location>
        <begin position="183"/>
        <end position="204"/>
    </location>
</feature>
<evidence type="ECO:0000256" key="5">
    <source>
        <dbReference type="ARBA" id="ARBA00022989"/>
    </source>
</evidence>
<organism evidence="12 13">
    <name type="scientific">Cohnella soli</name>
    <dbReference type="NCBI Taxonomy" id="425005"/>
    <lineage>
        <taxon>Bacteria</taxon>
        <taxon>Bacillati</taxon>
        <taxon>Bacillota</taxon>
        <taxon>Bacilli</taxon>
        <taxon>Bacillales</taxon>
        <taxon>Paenibacillaceae</taxon>
        <taxon>Cohnella</taxon>
    </lineage>
</organism>
<sequence length="683" mass="75189">MELLLAVLALLILLAVSQVAQRLAPFIPLPIIQIALGAAIVLLPWHFHVPLEPELFFLLFISPLLFNDGRRTPRDELWKLRLPILLLAVGLVFVTIVVVGYLIHALIPTIPLAASFGLAAILSPTDAVAVSAIASKVHLPKKIHRLLEGESLMNDASGLVAFKFAIAAAVTGAFSIWEATWSFVIIAVGGLLAGAVLAIFVIWVRMALRRFGIDDVSVHVLIQILTPFILYYVAEHIGLSGILAAVAGGVIISIEQDHSGFTTIEQKFVSEITWSIILFVLNGLVFVLLGVQIPDVAKAIFHNVTYDNLKVIGYVFVIYVMLIVLRFLWLTLSSTVTGTLFRMDDDKEKPSWKALWLTSLSGVRGAITLAGAFTIPLALNDGTPFPERDLILFLSAGVILVSLVLASVMLPLLARNDAAVHDGQSGREAEVNAQIQSIKAAIQSVRQAIDGTNDHAAAIVISNNQQRLADIKRNNVDLISRQSREEELYLRQVALANEKKCVQLMLDDGEIAPDDAEVMQQLFRRIELAFSNKRHVFFLLLQGLVSQVIASFIPGKRKPLRLFSSDARRKFAGYRIRTAAFATEAVKEDCTCSASAVTRVAGYYQQMIYMMNEQLKSASGTSELTEQQVQALELLSIQAERDALRQQFQDGNIGRQQLSKLQFQLSMHEAEMMNDNWGTLTLA</sequence>
<keyword evidence="3 10" id="KW-1003">Cell membrane</keyword>
<evidence type="ECO:0000313" key="13">
    <source>
        <dbReference type="Proteomes" id="UP001596113"/>
    </source>
</evidence>
<dbReference type="EMBL" id="JBHSMI010000067">
    <property type="protein sequence ID" value="MFC5407488.1"/>
    <property type="molecule type" value="Genomic_DNA"/>
</dbReference>
<reference evidence="13" key="1">
    <citation type="journal article" date="2019" name="Int. J. Syst. Evol. Microbiol.">
        <title>The Global Catalogue of Microorganisms (GCM) 10K type strain sequencing project: providing services to taxonomists for standard genome sequencing and annotation.</title>
        <authorList>
            <consortium name="The Broad Institute Genomics Platform"/>
            <consortium name="The Broad Institute Genome Sequencing Center for Infectious Disease"/>
            <person name="Wu L."/>
            <person name="Ma J."/>
        </authorList>
    </citation>
    <scope>NUCLEOTIDE SEQUENCE [LARGE SCALE GENOMIC DNA]</scope>
    <source>
        <strain evidence="13">CGMCC 1.18575</strain>
    </source>
</reference>
<feature type="transmembrane region" description="Helical" evidence="10">
    <location>
        <begin position="82"/>
        <end position="107"/>
    </location>
</feature>
<keyword evidence="8 10" id="KW-0472">Membrane</keyword>
<dbReference type="InterPro" id="IPR004705">
    <property type="entry name" value="Cation/H_exchanger_CPA1_bac"/>
</dbReference>
<accession>A0ABW0I2K9</accession>
<feature type="transmembrane region" description="Helical" evidence="10">
    <location>
        <begin position="113"/>
        <end position="135"/>
    </location>
</feature>
<evidence type="ECO:0000256" key="9">
    <source>
        <dbReference type="ARBA" id="ARBA00023201"/>
    </source>
</evidence>
<proteinExistence type="inferred from homology"/>
<feature type="transmembrane region" description="Helical" evidence="10">
    <location>
        <begin position="354"/>
        <end position="379"/>
    </location>
</feature>
<feature type="transmembrane region" description="Helical" evidence="10">
    <location>
        <begin position="32"/>
        <end position="61"/>
    </location>
</feature>
<feature type="transmembrane region" description="Helical" evidence="10">
    <location>
        <begin position="311"/>
        <end position="333"/>
    </location>
</feature>
<evidence type="ECO:0000256" key="1">
    <source>
        <dbReference type="ARBA" id="ARBA00004651"/>
    </source>
</evidence>
<dbReference type="Proteomes" id="UP001596113">
    <property type="component" value="Unassembled WGS sequence"/>
</dbReference>
<evidence type="ECO:0000256" key="8">
    <source>
        <dbReference type="ARBA" id="ARBA00023136"/>
    </source>
</evidence>
<evidence type="ECO:0000256" key="2">
    <source>
        <dbReference type="ARBA" id="ARBA00022448"/>
    </source>
</evidence>
<feature type="transmembrane region" description="Helical" evidence="10">
    <location>
        <begin position="391"/>
        <end position="414"/>
    </location>
</feature>
<keyword evidence="6 10" id="KW-0915">Sodium</keyword>
<evidence type="ECO:0000256" key="7">
    <source>
        <dbReference type="ARBA" id="ARBA00023065"/>
    </source>
</evidence>
<dbReference type="NCBIfam" id="TIGR00831">
    <property type="entry name" value="a_cpa1"/>
    <property type="match status" value="1"/>
</dbReference>
<dbReference type="Gene3D" id="6.10.140.1330">
    <property type="match status" value="1"/>
</dbReference>
<dbReference type="PANTHER" id="PTHR10110:SF86">
    <property type="entry name" value="SODIUM_HYDROGEN EXCHANGER 7"/>
    <property type="match status" value="1"/>
</dbReference>
<evidence type="ECO:0000259" key="11">
    <source>
        <dbReference type="Pfam" id="PF00999"/>
    </source>
</evidence>
<feature type="transmembrane region" description="Helical" evidence="10">
    <location>
        <begin position="268"/>
        <end position="291"/>
    </location>
</feature>
<protein>
    <submittedName>
        <fullName evidence="12">Na+/H+ antiporter</fullName>
    </submittedName>
</protein>
<dbReference type="InterPro" id="IPR018422">
    <property type="entry name" value="Cation/H_exchanger_CPA1"/>
</dbReference>
<comment type="subcellular location">
    <subcellularLocation>
        <location evidence="1 10">Cell membrane</location>
        <topology evidence="1 10">Multi-pass membrane protein</topology>
    </subcellularLocation>
</comment>
<keyword evidence="13" id="KW-1185">Reference proteome</keyword>
<dbReference type="PANTHER" id="PTHR10110">
    <property type="entry name" value="SODIUM/HYDROGEN EXCHANGER"/>
    <property type="match status" value="1"/>
</dbReference>
<keyword evidence="5 10" id="KW-1133">Transmembrane helix</keyword>
<dbReference type="InterPro" id="IPR006153">
    <property type="entry name" value="Cation/H_exchanger_TM"/>
</dbReference>
<evidence type="ECO:0000256" key="3">
    <source>
        <dbReference type="ARBA" id="ARBA00022475"/>
    </source>
</evidence>
<dbReference type="Pfam" id="PF00999">
    <property type="entry name" value="Na_H_Exchanger"/>
    <property type="match status" value="1"/>
</dbReference>
<evidence type="ECO:0000256" key="10">
    <source>
        <dbReference type="RuleBase" id="RU366002"/>
    </source>
</evidence>
<feature type="transmembrane region" description="Helical" evidence="10">
    <location>
        <begin position="535"/>
        <end position="553"/>
    </location>
</feature>
<keyword evidence="9 10" id="KW-0739">Sodium transport</keyword>
<comment type="caution">
    <text evidence="12">The sequence shown here is derived from an EMBL/GenBank/DDBJ whole genome shotgun (WGS) entry which is preliminary data.</text>
</comment>
<comment type="similarity">
    <text evidence="10">Belongs to the monovalent cation:proton antiporter 1 (CPA1) transporter (TC 2.A.36) family.</text>
</comment>
<evidence type="ECO:0000256" key="4">
    <source>
        <dbReference type="ARBA" id="ARBA00022692"/>
    </source>
</evidence>
<keyword evidence="7 10" id="KW-0406">Ion transport</keyword>
<feature type="transmembrane region" description="Helical" evidence="10">
    <location>
        <begin position="216"/>
        <end position="233"/>
    </location>
</feature>
<evidence type="ECO:0000313" key="12">
    <source>
        <dbReference type="EMBL" id="MFC5407488.1"/>
    </source>
</evidence>